<keyword evidence="3" id="KW-0614">Plasmid</keyword>
<dbReference type="KEGG" id="btw:BF38_5858"/>
<protein>
    <submittedName>
        <fullName evidence="1 3">SpoVG family protein</fullName>
    </submittedName>
    <submittedName>
        <fullName evidence="2">Sulfatase</fullName>
    </submittedName>
</protein>
<dbReference type="GO" id="GO:0030435">
    <property type="term" value="P:sporulation resulting in formation of a cellular spore"/>
    <property type="evidence" value="ECO:0007669"/>
    <property type="project" value="InterPro"/>
</dbReference>
<gene>
    <name evidence="1" type="ORF">BF38_5858</name>
    <name evidence="2" type="ORF">FO599_01610</name>
    <name evidence="3" type="ORF">FOC89_01585</name>
</gene>
<dbReference type="Pfam" id="PF04026">
    <property type="entry name" value="SpoVG"/>
    <property type="match status" value="1"/>
</dbReference>
<dbReference type="RefSeq" id="WP_000025041.1">
    <property type="nucleotide sequence ID" value="NZ_CP009334.1"/>
</dbReference>
<dbReference type="Gene3D" id="3.30.1120.40">
    <property type="entry name" value="Stage V sporulation protein G"/>
    <property type="match status" value="1"/>
</dbReference>
<proteinExistence type="predicted"/>
<dbReference type="Proteomes" id="UP000501107">
    <property type="component" value="Plasmid unnamed3"/>
</dbReference>
<evidence type="ECO:0000313" key="5">
    <source>
        <dbReference type="Proteomes" id="UP000501107"/>
    </source>
</evidence>
<dbReference type="AlphaFoldDB" id="A0A0B5NKD4"/>
<dbReference type="SUPFAM" id="SSF160537">
    <property type="entry name" value="SpoVG-like"/>
    <property type="match status" value="1"/>
</dbReference>
<accession>A0A0B5NKD4</accession>
<geneLocation type="plasmid" evidence="1 4">
    <name>2</name>
</geneLocation>
<evidence type="ECO:0000313" key="2">
    <source>
        <dbReference type="EMBL" id="MDR4174827.1"/>
    </source>
</evidence>
<evidence type="ECO:0000313" key="3">
    <source>
        <dbReference type="EMBL" id="QKH22705.1"/>
    </source>
</evidence>
<reference evidence="1 4" key="1">
    <citation type="journal article" date="2015" name="Genome Announc.">
        <title>Complete genome sequences for 35 biothreat assay-relevant bacillus species.</title>
        <authorList>
            <person name="Johnson S.L."/>
            <person name="Daligault H.E."/>
            <person name="Davenport K.W."/>
            <person name="Jaissle J."/>
            <person name="Frey K.G."/>
            <person name="Ladner J.T."/>
            <person name="Broomall S.M."/>
            <person name="Bishop-Lilly K.A."/>
            <person name="Bruce D.C."/>
            <person name="Gibbons H.S."/>
            <person name="Coyne S.R."/>
            <person name="Lo C.C."/>
            <person name="Meincke L."/>
            <person name="Munk A.C."/>
            <person name="Koroleva G.I."/>
            <person name="Rosenzweig C.N."/>
            <person name="Palacios G.F."/>
            <person name="Redden C.L."/>
            <person name="Minogue T.D."/>
            <person name="Chain P.S."/>
        </authorList>
    </citation>
    <scope>NUCLEOTIDE SEQUENCE [LARGE SCALE GENOMIC DNA]</scope>
    <source>
        <strain evidence="1 4">HD1011</strain>
        <plasmid evidence="1 4">2</plasmid>
    </source>
</reference>
<reference evidence="3 5" key="3">
    <citation type="submission" date="2020-05" db="EMBL/GenBank/DDBJ databases">
        <title>FDA dAtabase for Regulatory Grade micrObial Sequences (FDA-ARGOS): Supporting development and validation of Infectious Disease Dx tests.</title>
        <authorList>
            <person name="Nelson B."/>
            <person name="Plummer A."/>
            <person name="Tallon L."/>
            <person name="Sadzewicz L."/>
            <person name="Zhao X."/>
            <person name="Vavikolanu K."/>
            <person name="Mehta A."/>
            <person name="Aluvathingal J."/>
            <person name="Nadendla S."/>
            <person name="Myers T."/>
            <person name="Yan Y."/>
            <person name="Sichtig H."/>
        </authorList>
    </citation>
    <scope>NUCLEOTIDE SEQUENCE [LARGE SCALE GENOMIC DNA]</scope>
    <source>
        <strain evidence="3 5">FDAARGOS_795</strain>
        <plasmid evidence="3 5">unnamed3</plasmid>
    </source>
</reference>
<evidence type="ECO:0000313" key="1">
    <source>
        <dbReference type="EMBL" id="AJG73882.1"/>
    </source>
</evidence>
<dbReference type="EMBL" id="CP009334">
    <property type="protein sequence ID" value="AJG73882.1"/>
    <property type="molecule type" value="Genomic_DNA"/>
</dbReference>
<dbReference type="InterPro" id="IPR036751">
    <property type="entry name" value="SpoVG_sf"/>
</dbReference>
<evidence type="ECO:0000313" key="4">
    <source>
        <dbReference type="Proteomes" id="UP000031876"/>
    </source>
</evidence>
<dbReference type="EMBL" id="CP053979">
    <property type="protein sequence ID" value="QKH22705.1"/>
    <property type="molecule type" value="Genomic_DNA"/>
</dbReference>
<dbReference type="Proteomes" id="UP001181533">
    <property type="component" value="Unassembled WGS sequence"/>
</dbReference>
<dbReference type="InterPro" id="IPR007170">
    <property type="entry name" value="SpoVG"/>
</dbReference>
<dbReference type="Proteomes" id="UP000031876">
    <property type="component" value="Plasmid 2"/>
</dbReference>
<reference evidence="2" key="2">
    <citation type="submission" date="2019-07" db="EMBL/GenBank/DDBJ databases">
        <title>Phylogenomic Reclassification of ATCC Bacillus Strains and Various Taxa within the Genus Bacillus.</title>
        <authorList>
            <person name="Riojas M.A."/>
            <person name="Frank A.M."/>
            <person name="Fenn S.L."/>
            <person name="King S.P."/>
            <person name="Brower S.M."/>
            <person name="Hazbon M.H."/>
        </authorList>
    </citation>
    <scope>NUCLEOTIDE SEQUENCE</scope>
    <source>
        <strain evidence="2">ATCC 35646</strain>
    </source>
</reference>
<dbReference type="EMBL" id="VKQN01000001">
    <property type="protein sequence ID" value="MDR4174827.1"/>
    <property type="molecule type" value="Genomic_DNA"/>
</dbReference>
<sequence>MSIKVTAVSFSFAKAMDENRNGSCGFCRVILNGVITINRVRVIKKDADYIVQMPVTPCRSVEENAIKSVVQITDRETMSEIETAVLKEYNEILKNTKVYSKKPSRNNNQTKTYK</sequence>
<organism evidence="3 5">
    <name type="scientific">Bacillus thuringiensis</name>
    <dbReference type="NCBI Taxonomy" id="1428"/>
    <lineage>
        <taxon>Bacteria</taxon>
        <taxon>Bacillati</taxon>
        <taxon>Bacillota</taxon>
        <taxon>Bacilli</taxon>
        <taxon>Bacillales</taxon>
        <taxon>Bacillaceae</taxon>
        <taxon>Bacillus</taxon>
        <taxon>Bacillus cereus group</taxon>
    </lineage>
</organism>
<geneLocation type="plasmid" evidence="3 5">
    <name>unnamed3</name>
</geneLocation>
<name>A0A0B5NKD4_BACTU</name>